<dbReference type="STRING" id="882083.SacmaDRAFT_0013"/>
<reference evidence="2 3" key="1">
    <citation type="journal article" date="2012" name="Stand. Genomic Sci.">
        <title>Genome sequence of the ocean sediment bacterium Saccharomonospora marina type strain (XMU15(T)).</title>
        <authorList>
            <person name="Klenk H.P."/>
            <person name="Lu M."/>
            <person name="Lucas S."/>
            <person name="Lapidus A."/>
            <person name="Copeland A."/>
            <person name="Pitluck S."/>
            <person name="Goodwin L.A."/>
            <person name="Han C."/>
            <person name="Tapia R."/>
            <person name="Brambilla E.M."/>
            <person name="Potter G."/>
            <person name="Land M."/>
            <person name="Ivanova N."/>
            <person name="Rohde M."/>
            <person name="Goker M."/>
            <person name="Detter J.C."/>
            <person name="Li W.J."/>
            <person name="Kyrpides N.C."/>
            <person name="Woyke T."/>
        </authorList>
    </citation>
    <scope>NUCLEOTIDE SEQUENCE [LARGE SCALE GENOMIC DNA]</scope>
    <source>
        <strain evidence="2 3">XMU15</strain>
    </source>
</reference>
<dbReference type="Proteomes" id="UP000004926">
    <property type="component" value="Chromosome"/>
</dbReference>
<dbReference type="AlphaFoldDB" id="H5WX59"/>
<dbReference type="Pfam" id="PF08818">
    <property type="entry name" value="DUF1801"/>
    <property type="match status" value="1"/>
</dbReference>
<accession>H5WX59</accession>
<protein>
    <recommendedName>
        <fullName evidence="1">YdhG-like domain-containing protein</fullName>
    </recommendedName>
</protein>
<evidence type="ECO:0000259" key="1">
    <source>
        <dbReference type="Pfam" id="PF08818"/>
    </source>
</evidence>
<dbReference type="RefSeq" id="WP_009151726.1">
    <property type="nucleotide sequence ID" value="NZ_CM001439.1"/>
</dbReference>
<gene>
    <name evidence="2" type="ORF">SacmaDRAFT_0013</name>
</gene>
<evidence type="ECO:0000313" key="2">
    <source>
        <dbReference type="EMBL" id="EHR48333.1"/>
    </source>
</evidence>
<dbReference type="InterPro" id="IPR014922">
    <property type="entry name" value="YdhG-like"/>
</dbReference>
<dbReference type="Gene3D" id="3.90.1150.200">
    <property type="match status" value="1"/>
</dbReference>
<dbReference type="eggNOG" id="COG5646">
    <property type="taxonomic scope" value="Bacteria"/>
</dbReference>
<feature type="domain" description="YdhG-like" evidence="1">
    <location>
        <begin position="17"/>
        <end position="109"/>
    </location>
</feature>
<name>H5WX59_9PSEU</name>
<evidence type="ECO:0000313" key="3">
    <source>
        <dbReference type="Proteomes" id="UP000004926"/>
    </source>
</evidence>
<dbReference type="EMBL" id="CM001439">
    <property type="protein sequence ID" value="EHR48333.1"/>
    <property type="molecule type" value="Genomic_DNA"/>
</dbReference>
<dbReference type="SUPFAM" id="SSF159888">
    <property type="entry name" value="YdhG-like"/>
    <property type="match status" value="1"/>
</dbReference>
<proteinExistence type="predicted"/>
<dbReference type="HOGENOM" id="CLU_128703_3_1_11"/>
<keyword evidence="3" id="KW-1185">Reference proteome</keyword>
<sequence length="116" mass="12565">MTDEVDAYLATLDEPSRSAFERIRDIALTVVPSAAQGKSYGMAALTFHGKPLLALRAAKTHLSIFPFSGDIVATVRGRLDGFDCSKGTIRFTTRDPLPEDVVAEIVRLRVAEITAS</sequence>
<organism evidence="2 3">
    <name type="scientific">Saccharomonospora marina XMU15</name>
    <dbReference type="NCBI Taxonomy" id="882083"/>
    <lineage>
        <taxon>Bacteria</taxon>
        <taxon>Bacillati</taxon>
        <taxon>Actinomycetota</taxon>
        <taxon>Actinomycetes</taxon>
        <taxon>Pseudonocardiales</taxon>
        <taxon>Pseudonocardiaceae</taxon>
        <taxon>Saccharomonospora</taxon>
    </lineage>
</organism>